<gene>
    <name evidence="1" type="ORF">SAMN03080617_03878</name>
</gene>
<name>A0A1G5ZJ11_9BACT</name>
<evidence type="ECO:0000313" key="2">
    <source>
        <dbReference type="Proteomes" id="UP000198756"/>
    </source>
</evidence>
<dbReference type="OrthoDB" id="982589at2"/>
<proteinExistence type="predicted"/>
<evidence type="ECO:0000313" key="1">
    <source>
        <dbReference type="EMBL" id="SDA94263.1"/>
    </source>
</evidence>
<sequence>MITAGEKQDLIDWITNLENQSLLNYLFELKAANESNETIFQVSEQEREGINRGLDDLENGRTKTHKEMKDELKLKFPHLFQ</sequence>
<organism evidence="1 2">
    <name type="scientific">Algoriphagus alkaliphilus</name>
    <dbReference type="NCBI Taxonomy" id="279824"/>
    <lineage>
        <taxon>Bacteria</taxon>
        <taxon>Pseudomonadati</taxon>
        <taxon>Bacteroidota</taxon>
        <taxon>Cytophagia</taxon>
        <taxon>Cytophagales</taxon>
        <taxon>Cyclobacteriaceae</taxon>
        <taxon>Algoriphagus</taxon>
    </lineage>
</organism>
<dbReference type="Proteomes" id="UP000198756">
    <property type="component" value="Unassembled WGS sequence"/>
</dbReference>
<protein>
    <recommendedName>
        <fullName evidence="3">Addiction module component</fullName>
    </recommendedName>
</protein>
<reference evidence="2" key="1">
    <citation type="submission" date="2016-10" db="EMBL/GenBank/DDBJ databases">
        <authorList>
            <person name="Varghese N."/>
            <person name="Submissions S."/>
        </authorList>
    </citation>
    <scope>NUCLEOTIDE SEQUENCE [LARGE SCALE GENOMIC DNA]</scope>
    <source>
        <strain evidence="2">DSM 22703</strain>
    </source>
</reference>
<dbReference type="EMBL" id="FMXE01000039">
    <property type="protein sequence ID" value="SDA94263.1"/>
    <property type="molecule type" value="Genomic_DNA"/>
</dbReference>
<keyword evidence="2" id="KW-1185">Reference proteome</keyword>
<dbReference type="STRING" id="279824.SAMN03080617_03878"/>
<evidence type="ECO:0008006" key="3">
    <source>
        <dbReference type="Google" id="ProtNLM"/>
    </source>
</evidence>
<accession>A0A1G5ZJ11</accession>
<dbReference type="RefSeq" id="WP_092733859.1">
    <property type="nucleotide sequence ID" value="NZ_FMXE01000039.1"/>
</dbReference>
<dbReference type="AlphaFoldDB" id="A0A1G5ZJ11"/>